<dbReference type="GO" id="GO:0012505">
    <property type="term" value="C:endomembrane system"/>
    <property type="evidence" value="ECO:0007669"/>
    <property type="project" value="TreeGrafter"/>
</dbReference>
<dbReference type="EMBL" id="AJWK01029930">
    <property type="status" value="NOT_ANNOTATED_CDS"/>
    <property type="molecule type" value="Genomic_DNA"/>
</dbReference>
<organism evidence="4 5">
    <name type="scientific">Lutzomyia longipalpis</name>
    <name type="common">Sand fly</name>
    <dbReference type="NCBI Taxonomy" id="7200"/>
    <lineage>
        <taxon>Eukaryota</taxon>
        <taxon>Metazoa</taxon>
        <taxon>Ecdysozoa</taxon>
        <taxon>Arthropoda</taxon>
        <taxon>Hexapoda</taxon>
        <taxon>Insecta</taxon>
        <taxon>Pterygota</taxon>
        <taxon>Neoptera</taxon>
        <taxon>Endopterygota</taxon>
        <taxon>Diptera</taxon>
        <taxon>Nematocera</taxon>
        <taxon>Psychodoidea</taxon>
        <taxon>Psychodidae</taxon>
        <taxon>Lutzomyia</taxon>
        <taxon>Lutzomyia</taxon>
    </lineage>
</organism>
<dbReference type="Proteomes" id="UP000092461">
    <property type="component" value="Unassembled WGS sequence"/>
</dbReference>
<dbReference type="AlphaFoldDB" id="A0A1B0CV01"/>
<evidence type="ECO:0000259" key="3">
    <source>
        <dbReference type="Pfam" id="PF01425"/>
    </source>
</evidence>
<feature type="active site" description="Charge relay system" evidence="2">
    <location>
        <position position="249"/>
    </location>
</feature>
<proteinExistence type="inferred from homology"/>
<reference evidence="4" key="1">
    <citation type="submission" date="2020-05" db="UniProtKB">
        <authorList>
            <consortium name="EnsemblMetazoa"/>
        </authorList>
    </citation>
    <scope>IDENTIFICATION</scope>
    <source>
        <strain evidence="4">Jacobina</strain>
    </source>
</reference>
<evidence type="ECO:0000256" key="1">
    <source>
        <dbReference type="ARBA" id="ARBA00009199"/>
    </source>
</evidence>
<keyword evidence="5" id="KW-1185">Reference proteome</keyword>
<evidence type="ECO:0000313" key="4">
    <source>
        <dbReference type="EnsemblMetazoa" id="LLOJ008786-PA"/>
    </source>
</evidence>
<protein>
    <recommendedName>
        <fullName evidence="3">Amidase domain-containing protein</fullName>
    </recommendedName>
</protein>
<dbReference type="EnsemblMetazoa" id="LLOJ008786-RA">
    <property type="protein sequence ID" value="LLOJ008786-PA"/>
    <property type="gene ID" value="LLOJ008786"/>
</dbReference>
<dbReference type="VEuPathDB" id="VectorBase:LLOJ008786"/>
<sequence>MRLKAKLKNKLKKFSKFFSSSSSPSPGFSSILLSPFTKMTPIGDEPTHKATSILKVTGNLIHRFIVILVRGIMRFLFGAKGQSMPPIKDLTLLESATSLARKIRTRKIKSIDVIQSFIDRINEINPLLNCVVDRRFDDALKDAAAADKLIESGQMTEEQLEKEKPFLGVPITTKDCICVEGLLNTAGIVARRHKRAEEDSEAIHLMREAGAIPLAITNTSECCMWWESYNNNHGKSCNPYDTNRIVGGSSGGEGCLLASAGSAFGIGSDIGGSIRMPAFFNGVFGHKPSKFIVSLKGHYPIPKDYHLKSFLGVGPMSRYATDLKPMLQIMAGENAAKLHLDEPVDLSRVKIYYQTDDGGGHLVTPVDPDIKTAMQKVVTHFQSTVKAKVQRVRFDKLRKSAPIWLANMKAKDAPGFDQEITGYTGKISPTFELLKWIFGRSDHTLIGILTALFENSGIKYGDPKQIFLVEQKEKLLEEMQTLLGDDGVLLYPTHPTAAPYHYEPLVRALNFSYTGIINILGLPATACPLGLGSEGLPIGLQVVSAVNQDRLSLAVACELERAFGGWVAPEIVA</sequence>
<dbReference type="EMBL" id="AJWK01029931">
    <property type="status" value="NOT_ANNOTATED_CDS"/>
    <property type="molecule type" value="Genomic_DNA"/>
</dbReference>
<evidence type="ECO:0000313" key="5">
    <source>
        <dbReference type="Proteomes" id="UP000092461"/>
    </source>
</evidence>
<dbReference type="InterPro" id="IPR023631">
    <property type="entry name" value="Amidase_dom"/>
</dbReference>
<dbReference type="PANTHER" id="PTHR43372:SF4">
    <property type="entry name" value="FATTY-ACID AMIDE HYDROLASE 2"/>
    <property type="match status" value="1"/>
</dbReference>
<evidence type="ECO:0000256" key="2">
    <source>
        <dbReference type="PIRSR" id="PIRSR001221-1"/>
    </source>
</evidence>
<accession>A0A1B0CV01</accession>
<dbReference type="Gene3D" id="3.90.1300.10">
    <property type="entry name" value="Amidase signature (AS) domain"/>
    <property type="match status" value="1"/>
</dbReference>
<name>A0A1B0CV01_LUTLO</name>
<dbReference type="VEuPathDB" id="VectorBase:LLONM1_000111"/>
<dbReference type="PANTHER" id="PTHR43372">
    <property type="entry name" value="FATTY-ACID AMIDE HYDROLASE"/>
    <property type="match status" value="1"/>
</dbReference>
<dbReference type="SUPFAM" id="SSF75304">
    <property type="entry name" value="Amidase signature (AS) enzymes"/>
    <property type="match status" value="1"/>
</dbReference>
<dbReference type="InterPro" id="IPR020556">
    <property type="entry name" value="Amidase_CS"/>
</dbReference>
<dbReference type="Pfam" id="PF01425">
    <property type="entry name" value="Amidase"/>
    <property type="match status" value="1"/>
</dbReference>
<feature type="domain" description="Amidase" evidence="3">
    <location>
        <begin position="112"/>
        <end position="551"/>
    </location>
</feature>
<dbReference type="InterPro" id="IPR036928">
    <property type="entry name" value="AS_sf"/>
</dbReference>
<comment type="similarity">
    <text evidence="1">Belongs to the amidase family.</text>
</comment>
<dbReference type="PROSITE" id="PS00571">
    <property type="entry name" value="AMIDASES"/>
    <property type="match status" value="1"/>
</dbReference>
<feature type="active site" description="Acyl-ester intermediate" evidence="2">
    <location>
        <position position="273"/>
    </location>
</feature>
<dbReference type="InterPro" id="IPR052739">
    <property type="entry name" value="FAAH2"/>
</dbReference>
<feature type="active site" description="Charge relay system" evidence="2">
    <location>
        <position position="174"/>
    </location>
</feature>
<dbReference type="EMBL" id="AJWK01029929">
    <property type="status" value="NOT_ANNOTATED_CDS"/>
    <property type="molecule type" value="Genomic_DNA"/>
</dbReference>